<keyword evidence="6" id="KW-0443">Lipid metabolism</keyword>
<dbReference type="AlphaFoldDB" id="W2ZUC7"/>
<dbReference type="InterPro" id="IPR025202">
    <property type="entry name" value="PLD-like_dom"/>
</dbReference>
<evidence type="ECO:0000256" key="3">
    <source>
        <dbReference type="ARBA" id="ARBA00022737"/>
    </source>
</evidence>
<dbReference type="InterPro" id="IPR015679">
    <property type="entry name" value="PLipase_D_fam"/>
</dbReference>
<organism evidence="9 10">
    <name type="scientific">Phytophthora nicotianae P10297</name>
    <dbReference type="NCBI Taxonomy" id="1317064"/>
    <lineage>
        <taxon>Eukaryota</taxon>
        <taxon>Sar</taxon>
        <taxon>Stramenopiles</taxon>
        <taxon>Oomycota</taxon>
        <taxon>Peronosporomycetes</taxon>
        <taxon>Peronosporales</taxon>
        <taxon>Peronosporaceae</taxon>
        <taxon>Phytophthora</taxon>
    </lineage>
</organism>
<keyword evidence="5" id="KW-0442">Lipid degradation</keyword>
<dbReference type="CDD" id="cd09105">
    <property type="entry name" value="PLDc_vPLD1_2_like_2"/>
    <property type="match status" value="1"/>
</dbReference>
<evidence type="ECO:0000256" key="2">
    <source>
        <dbReference type="ARBA" id="ARBA00012027"/>
    </source>
</evidence>
<feature type="chain" id="PRO_5004830774" description="phospholipase D" evidence="7">
    <location>
        <begin position="19"/>
        <end position="564"/>
    </location>
</feature>
<proteinExistence type="predicted"/>
<comment type="catalytic activity">
    <reaction evidence="1">
        <text>a 1,2-diacyl-sn-glycero-3-phosphocholine + H2O = a 1,2-diacyl-sn-glycero-3-phosphate + choline + H(+)</text>
        <dbReference type="Rhea" id="RHEA:14445"/>
        <dbReference type="ChEBI" id="CHEBI:15354"/>
        <dbReference type="ChEBI" id="CHEBI:15377"/>
        <dbReference type="ChEBI" id="CHEBI:15378"/>
        <dbReference type="ChEBI" id="CHEBI:57643"/>
        <dbReference type="ChEBI" id="CHEBI:58608"/>
        <dbReference type="EC" id="3.1.4.4"/>
    </reaction>
</comment>
<dbReference type="EMBL" id="ANIY01000949">
    <property type="protein sequence ID" value="ETP50635.1"/>
    <property type="molecule type" value="Genomic_DNA"/>
</dbReference>
<comment type="caution">
    <text evidence="9">The sequence shown here is derived from an EMBL/GenBank/DDBJ whole genome shotgun (WGS) entry which is preliminary data.</text>
</comment>
<dbReference type="Proteomes" id="UP000018948">
    <property type="component" value="Unassembled WGS sequence"/>
</dbReference>
<name>W2ZUC7_PHYNI</name>
<evidence type="ECO:0000256" key="1">
    <source>
        <dbReference type="ARBA" id="ARBA00000798"/>
    </source>
</evidence>
<evidence type="ECO:0000256" key="6">
    <source>
        <dbReference type="ARBA" id="ARBA00023098"/>
    </source>
</evidence>
<dbReference type="GO" id="GO:0009395">
    <property type="term" value="P:phospholipid catabolic process"/>
    <property type="evidence" value="ECO:0007669"/>
    <property type="project" value="TreeGrafter"/>
</dbReference>
<dbReference type="PANTHER" id="PTHR18896:SF76">
    <property type="entry name" value="PHOSPHOLIPASE"/>
    <property type="match status" value="1"/>
</dbReference>
<feature type="signal peptide" evidence="7">
    <location>
        <begin position="1"/>
        <end position="18"/>
    </location>
</feature>
<accession>W2ZUC7</accession>
<evidence type="ECO:0000313" key="10">
    <source>
        <dbReference type="Proteomes" id="UP000018948"/>
    </source>
</evidence>
<dbReference type="PANTHER" id="PTHR18896">
    <property type="entry name" value="PHOSPHOLIPASE D"/>
    <property type="match status" value="1"/>
</dbReference>
<sequence>MLIALLIVLIALTAPSSAISFSTLFGNSQSSTSQASDVDLSNGTDIKVRQPLLKATDWFLTEQEITDSRGGIPRTDLAVYTTGNAVTSFTVTKEFYDSVYDDLSTTEEGDRVMLSAFVTALVPLKPDVDVTGARTGVGKVFTDMVKRGTNANILNWSNIGYKIFATKARDLINNIPPSPINGAKAVFLFDDRVRNVASAYHQKTLVLTANSSSDIDYQPVAYVGGLDLAKERWDTIYHNNSALRDASGITFKRKGWIDGHIRIHGPAAKDVANNFVARWNSDYLPSQGLVDGLLGFENPPYEHIPQLNYASSNTTGNLGKQNIQITRTFSCKYKHYKEFAPRGENSLFHARIKAIKNAKNFIYIEDQYFIYVPELLDAIMEVMPKIQHLVVIANPETNPFTKGGYIKYLYEMVSPIREKYPNKFKIYTVKADLDLIVHTKVVIVDDVYMSVGSANWNRRSMTSDPELNAEVVDDETVESPEGVTVGKLPRDFRIRKFVEMTGLSYEELDAMTFIEAANQLALAAADESTILENLDIKHHAYFFAITDTIRMVSDPQDTCIYSSK</sequence>
<dbReference type="Gene3D" id="3.30.870.10">
    <property type="entry name" value="Endonuclease Chain A"/>
    <property type="match status" value="2"/>
</dbReference>
<protein>
    <recommendedName>
        <fullName evidence="2">phospholipase D</fullName>
        <ecNumber evidence="2">3.1.4.4</ecNumber>
    </recommendedName>
</protein>
<dbReference type="Pfam" id="PF13091">
    <property type="entry name" value="PLDc_2"/>
    <property type="match status" value="1"/>
</dbReference>
<dbReference type="SMART" id="SM00155">
    <property type="entry name" value="PLDc"/>
    <property type="match status" value="2"/>
</dbReference>
<dbReference type="GO" id="GO:0005886">
    <property type="term" value="C:plasma membrane"/>
    <property type="evidence" value="ECO:0007669"/>
    <property type="project" value="TreeGrafter"/>
</dbReference>
<reference evidence="9 10" key="1">
    <citation type="submission" date="2013-11" db="EMBL/GenBank/DDBJ databases">
        <title>The Genome Sequence of Phytophthora parasitica P10297.</title>
        <authorList>
            <consortium name="The Broad Institute Genomics Platform"/>
            <person name="Russ C."/>
            <person name="Tyler B."/>
            <person name="Panabieres F."/>
            <person name="Shan W."/>
            <person name="Tripathy S."/>
            <person name="Grunwald N."/>
            <person name="Machado M."/>
            <person name="Johnson C.S."/>
            <person name="Walker B."/>
            <person name="Young S.K."/>
            <person name="Zeng Q."/>
            <person name="Gargeya S."/>
            <person name="Fitzgerald M."/>
            <person name="Haas B."/>
            <person name="Abouelleil A."/>
            <person name="Allen A.W."/>
            <person name="Alvarado L."/>
            <person name="Arachchi H.M."/>
            <person name="Berlin A.M."/>
            <person name="Chapman S.B."/>
            <person name="Gainer-Dewar J."/>
            <person name="Goldberg J."/>
            <person name="Griggs A."/>
            <person name="Gujja S."/>
            <person name="Hansen M."/>
            <person name="Howarth C."/>
            <person name="Imamovic A."/>
            <person name="Ireland A."/>
            <person name="Larimer J."/>
            <person name="McCowan C."/>
            <person name="Murphy C."/>
            <person name="Pearson M."/>
            <person name="Poon T.W."/>
            <person name="Priest M."/>
            <person name="Roberts A."/>
            <person name="Saif S."/>
            <person name="Shea T."/>
            <person name="Sisk P."/>
            <person name="Sykes S."/>
            <person name="Wortman J."/>
            <person name="Nusbaum C."/>
            <person name="Birren B."/>
        </authorList>
    </citation>
    <scope>NUCLEOTIDE SEQUENCE [LARGE SCALE GENOMIC DNA]</scope>
    <source>
        <strain evidence="9 10">P10297</strain>
    </source>
</reference>
<dbReference type="EC" id="3.1.4.4" evidence="2"/>
<evidence type="ECO:0000256" key="5">
    <source>
        <dbReference type="ARBA" id="ARBA00022963"/>
    </source>
</evidence>
<keyword evidence="3" id="KW-0677">Repeat</keyword>
<dbReference type="PROSITE" id="PS50035">
    <property type="entry name" value="PLD"/>
    <property type="match status" value="1"/>
</dbReference>
<evidence type="ECO:0000256" key="7">
    <source>
        <dbReference type="SAM" id="SignalP"/>
    </source>
</evidence>
<dbReference type="OrthoDB" id="14911at2759"/>
<dbReference type="InterPro" id="IPR001736">
    <property type="entry name" value="PLipase_D/transphosphatidylase"/>
</dbReference>
<keyword evidence="7" id="KW-0732">Signal</keyword>
<keyword evidence="4" id="KW-0378">Hydrolase</keyword>
<gene>
    <name evidence="9" type="ORF">F442_04100</name>
</gene>
<feature type="domain" description="PLD phosphodiesterase" evidence="8">
    <location>
        <begin position="433"/>
        <end position="460"/>
    </location>
</feature>
<evidence type="ECO:0000259" key="8">
    <source>
        <dbReference type="PROSITE" id="PS50035"/>
    </source>
</evidence>
<evidence type="ECO:0000313" key="9">
    <source>
        <dbReference type="EMBL" id="ETP50635.1"/>
    </source>
</evidence>
<evidence type="ECO:0000256" key="4">
    <source>
        <dbReference type="ARBA" id="ARBA00022801"/>
    </source>
</evidence>
<dbReference type="GO" id="GO:0004630">
    <property type="term" value="F:phospholipase D activity"/>
    <property type="evidence" value="ECO:0007669"/>
    <property type="project" value="UniProtKB-EC"/>
</dbReference>
<dbReference type="SUPFAM" id="SSF56024">
    <property type="entry name" value="Phospholipase D/nuclease"/>
    <property type="match status" value="2"/>
</dbReference>